<organism evidence="1">
    <name type="scientific">marine sediment metagenome</name>
    <dbReference type="NCBI Taxonomy" id="412755"/>
    <lineage>
        <taxon>unclassified sequences</taxon>
        <taxon>metagenomes</taxon>
        <taxon>ecological metagenomes</taxon>
    </lineage>
</organism>
<comment type="caution">
    <text evidence="1">The sequence shown here is derived from an EMBL/GenBank/DDBJ whole genome shotgun (WGS) entry which is preliminary data.</text>
</comment>
<gene>
    <name evidence="1" type="ORF">LCGC14_1104160</name>
</gene>
<dbReference type="AlphaFoldDB" id="A0A0F9MD82"/>
<dbReference type="EMBL" id="LAZR01004996">
    <property type="protein sequence ID" value="KKN03779.1"/>
    <property type="molecule type" value="Genomic_DNA"/>
</dbReference>
<sequence>MEHIIAIECPSCFYINRFKIAHSELIQTDRRVVECTRRSCREMFVVEIKMQLITKVWETSEILGKVEITDG</sequence>
<accession>A0A0F9MD82</accession>
<protein>
    <submittedName>
        <fullName evidence="1">Uncharacterized protein</fullName>
    </submittedName>
</protein>
<proteinExistence type="predicted"/>
<name>A0A0F9MD82_9ZZZZ</name>
<evidence type="ECO:0000313" key="1">
    <source>
        <dbReference type="EMBL" id="KKN03779.1"/>
    </source>
</evidence>
<reference evidence="1" key="1">
    <citation type="journal article" date="2015" name="Nature">
        <title>Complex archaea that bridge the gap between prokaryotes and eukaryotes.</title>
        <authorList>
            <person name="Spang A."/>
            <person name="Saw J.H."/>
            <person name="Jorgensen S.L."/>
            <person name="Zaremba-Niedzwiedzka K."/>
            <person name="Martijn J."/>
            <person name="Lind A.E."/>
            <person name="van Eijk R."/>
            <person name="Schleper C."/>
            <person name="Guy L."/>
            <person name="Ettema T.J."/>
        </authorList>
    </citation>
    <scope>NUCLEOTIDE SEQUENCE</scope>
</reference>